<dbReference type="EMBL" id="REFY01000005">
    <property type="protein sequence ID" value="RQG88004.1"/>
    <property type="molecule type" value="Genomic_DNA"/>
</dbReference>
<dbReference type="AlphaFoldDB" id="A0A3N6M0D8"/>
<evidence type="ECO:0008006" key="4">
    <source>
        <dbReference type="Google" id="ProtNLM"/>
    </source>
</evidence>
<organism evidence="2 3">
    <name type="scientific">Natrarchaeobius halalkaliphilus</name>
    <dbReference type="NCBI Taxonomy" id="1679091"/>
    <lineage>
        <taxon>Archaea</taxon>
        <taxon>Methanobacteriati</taxon>
        <taxon>Methanobacteriota</taxon>
        <taxon>Stenosarchaea group</taxon>
        <taxon>Halobacteria</taxon>
        <taxon>Halobacteriales</taxon>
        <taxon>Natrialbaceae</taxon>
        <taxon>Natrarchaeobius</taxon>
    </lineage>
</organism>
<keyword evidence="3" id="KW-1185">Reference proteome</keyword>
<gene>
    <name evidence="2" type="ORF">EA462_14195</name>
</gene>
<dbReference type="Gene3D" id="2.60.200.60">
    <property type="match status" value="1"/>
</dbReference>
<protein>
    <recommendedName>
        <fullName evidence="4">Type VI secretion protein</fullName>
    </recommendedName>
</protein>
<evidence type="ECO:0000256" key="1">
    <source>
        <dbReference type="SAM" id="MobiDB-lite"/>
    </source>
</evidence>
<evidence type="ECO:0000313" key="2">
    <source>
        <dbReference type="EMBL" id="RQG88004.1"/>
    </source>
</evidence>
<dbReference type="OrthoDB" id="184944at2157"/>
<dbReference type="Pfam" id="PF05488">
    <property type="entry name" value="PAAR_motif"/>
    <property type="match status" value="1"/>
</dbReference>
<dbReference type="RefSeq" id="WP_124179202.1">
    <property type="nucleotide sequence ID" value="NZ_REFY01000005.1"/>
</dbReference>
<proteinExistence type="predicted"/>
<dbReference type="Proteomes" id="UP000273828">
    <property type="component" value="Unassembled WGS sequence"/>
</dbReference>
<sequence>MGKPAARVGDPTAHGEPLSPGPGSPTVLIGGQPAWRAGSDFASCSIPNSGGAPHGGGTAVPTTGTVLINNLPAARVADQIPEAASDVGPNSIAVGEPTVLIGP</sequence>
<comment type="caution">
    <text evidence="2">The sequence shown here is derived from an EMBL/GenBank/DDBJ whole genome shotgun (WGS) entry which is preliminary data.</text>
</comment>
<evidence type="ECO:0000313" key="3">
    <source>
        <dbReference type="Proteomes" id="UP000273828"/>
    </source>
</evidence>
<accession>A0A3N6M0D8</accession>
<dbReference type="InterPro" id="IPR008727">
    <property type="entry name" value="PAAR_motif"/>
</dbReference>
<reference evidence="2 3" key="1">
    <citation type="submission" date="2018-10" db="EMBL/GenBank/DDBJ databases">
        <title>Natrarchaeobius chitinivorans gen. nov., sp. nov., and Natrarchaeobius haloalkaliphilus sp. nov., alkaliphilic, chitin-utilizing haloarchaea from hypersaline alkaline lakes.</title>
        <authorList>
            <person name="Sorokin D.Y."/>
            <person name="Elcheninov A.G."/>
            <person name="Kostrikina N.A."/>
            <person name="Bale N.J."/>
            <person name="Sinninghe Damste J.S."/>
            <person name="Khijniak T.V."/>
            <person name="Kublanov I.V."/>
            <person name="Toshchakov S.V."/>
        </authorList>
    </citation>
    <scope>NUCLEOTIDE SEQUENCE [LARGE SCALE GENOMIC DNA]</scope>
    <source>
        <strain evidence="2 3">AArcht-Sl</strain>
    </source>
</reference>
<dbReference type="CDD" id="cd14741">
    <property type="entry name" value="PAAR_5"/>
    <property type="match status" value="1"/>
</dbReference>
<feature type="region of interest" description="Disordered" evidence="1">
    <location>
        <begin position="1"/>
        <end position="27"/>
    </location>
</feature>
<name>A0A3N6M0D8_9EURY</name>